<dbReference type="Pfam" id="PF10145">
    <property type="entry name" value="PhageMin_Tail"/>
    <property type="match status" value="1"/>
</dbReference>
<sequence>MVALKKFGDLETAGKQLAITAEKTYAEIAPDIEMFRKEGPKIGALPKDMASVAQAFIAAGLTYEQAIGAVIPTVKAAKASFTSLDDAAGAGITTMQNLKVGLNDLETAFDFMIKGGKLGKAEFNEMAGVMPQLAASASKVGEKDLKGLASVVAALEVVRETGATTADSSIHLKDLYEKMQAPDVARHFKKKGVDLEKELKAGDTSGKSRMDTFLDIMQRVTKGDPFRIAEVLHEQQSRDAATTLLKNRDKFNQYRDDIMKNARGTTSTDFVEATNRFDSSVERFVASVDRLMGRFGEAGSSTARGVLDRLSDSMDKSENASKEAGDDLLRDFGALPPKSTWQDPPRRNATPARNPFGSLTDRMKWGGAGQMPGPINPGDLTKRFGSDWMRQGTQQTAGTVQHTINNTNTGNDQRTQSVTVNQTVNGVPGVASAAAEGAKSGLASMGASVAKANSTPTAGSTAP</sequence>
<feature type="region of interest" description="Disordered" evidence="1">
    <location>
        <begin position="312"/>
        <end position="378"/>
    </location>
</feature>
<dbReference type="AlphaFoldDB" id="A0A179S2F7"/>
<feature type="compositionally biased region" description="Basic and acidic residues" evidence="1">
    <location>
        <begin position="312"/>
        <end position="330"/>
    </location>
</feature>
<feature type="domain" description="Phage tail tape measure protein" evidence="2">
    <location>
        <begin position="47"/>
        <end position="227"/>
    </location>
</feature>
<feature type="compositionally biased region" description="Polar residues" evidence="1">
    <location>
        <begin position="451"/>
        <end position="463"/>
    </location>
</feature>
<reference evidence="3 4" key="1">
    <citation type="submission" date="2016-04" db="EMBL/GenBank/DDBJ databases">
        <authorList>
            <person name="Evans L.H."/>
            <person name="Alamgir A."/>
            <person name="Owens N."/>
            <person name="Weber N.D."/>
            <person name="Virtaneva K."/>
            <person name="Barbian K."/>
            <person name="Babar A."/>
            <person name="Rosenke K."/>
        </authorList>
    </citation>
    <scope>NUCLEOTIDE SEQUENCE [LARGE SCALE GENOMIC DNA]</scope>
    <source>
        <strain evidence="3 4">PMB02</strain>
    </source>
</reference>
<dbReference type="Proteomes" id="UP000078316">
    <property type="component" value="Unassembled WGS sequence"/>
</dbReference>
<dbReference type="InterPro" id="IPR010090">
    <property type="entry name" value="Phage_tape_meas"/>
</dbReference>
<evidence type="ECO:0000313" key="4">
    <source>
        <dbReference type="Proteomes" id="UP000078316"/>
    </source>
</evidence>
<proteinExistence type="predicted"/>
<dbReference type="NCBIfam" id="TIGR01760">
    <property type="entry name" value="tape_meas_TP901"/>
    <property type="match status" value="1"/>
</dbReference>
<dbReference type="STRING" id="427683.A5481_28245"/>
<organism evidence="3 4">
    <name type="scientific">Methylobacterium platani</name>
    <dbReference type="NCBI Taxonomy" id="427683"/>
    <lineage>
        <taxon>Bacteria</taxon>
        <taxon>Pseudomonadati</taxon>
        <taxon>Pseudomonadota</taxon>
        <taxon>Alphaproteobacteria</taxon>
        <taxon>Hyphomicrobiales</taxon>
        <taxon>Methylobacteriaceae</taxon>
        <taxon>Methylobacterium</taxon>
    </lineage>
</organism>
<accession>A0A179S2F7</accession>
<name>A0A179S2F7_9HYPH</name>
<comment type="caution">
    <text evidence="3">The sequence shown here is derived from an EMBL/GenBank/DDBJ whole genome shotgun (WGS) entry which is preliminary data.</text>
</comment>
<evidence type="ECO:0000313" key="3">
    <source>
        <dbReference type="EMBL" id="OAS16654.1"/>
    </source>
</evidence>
<evidence type="ECO:0000259" key="2">
    <source>
        <dbReference type="Pfam" id="PF10145"/>
    </source>
</evidence>
<gene>
    <name evidence="3" type="ORF">A5481_28245</name>
</gene>
<protein>
    <recommendedName>
        <fullName evidence="2">Phage tail tape measure protein domain-containing protein</fullName>
    </recommendedName>
</protein>
<evidence type="ECO:0000256" key="1">
    <source>
        <dbReference type="SAM" id="MobiDB-lite"/>
    </source>
</evidence>
<feature type="region of interest" description="Disordered" evidence="1">
    <location>
        <begin position="441"/>
        <end position="463"/>
    </location>
</feature>
<dbReference type="EMBL" id="LWHQ01000072">
    <property type="protein sequence ID" value="OAS16654.1"/>
    <property type="molecule type" value="Genomic_DNA"/>
</dbReference>